<reference evidence="3" key="1">
    <citation type="submission" date="2022-11" db="EMBL/GenBank/DDBJ databases">
        <title>Robbsia betulipollinis sp. nov., isolated from pollen of birch (Betula pendula).</title>
        <authorList>
            <person name="Shi H."/>
            <person name="Ambika Manirajan B."/>
            <person name="Ratering S."/>
            <person name="Geissler-Plaum R."/>
            <person name="Schnell S."/>
        </authorList>
    </citation>
    <scope>NUCLEOTIDE SEQUENCE</scope>
    <source>
        <strain evidence="3">Bb-Pol-6</strain>
    </source>
</reference>
<sequence length="174" mass="19283">MTDSNLVAFATEKRIIFDGSPSQVVNAATFVKGLLALVVIVGAYIYALGQWPVPLIVPTIAVAIVVFSVGLSYLQTAFTEIIIDSERITLRRGILNKRVTSLELFRIQDLTSIHPWWQRMFNVGAIVVMTSDSNNPTWVLPGIKNAEEMRSALNQAAIALRDRKGIREVNMGRI</sequence>
<organism evidence="3 4">
    <name type="scientific">Robbsia betulipollinis</name>
    <dbReference type="NCBI Taxonomy" id="2981849"/>
    <lineage>
        <taxon>Bacteria</taxon>
        <taxon>Pseudomonadati</taxon>
        <taxon>Pseudomonadota</taxon>
        <taxon>Betaproteobacteria</taxon>
        <taxon>Burkholderiales</taxon>
        <taxon>Burkholderiaceae</taxon>
        <taxon>Robbsia</taxon>
    </lineage>
</organism>
<evidence type="ECO:0000313" key="3">
    <source>
        <dbReference type="EMBL" id="MCY0388417.1"/>
    </source>
</evidence>
<keyword evidence="1" id="KW-0812">Transmembrane</keyword>
<dbReference type="Proteomes" id="UP001082899">
    <property type="component" value="Unassembled WGS sequence"/>
</dbReference>
<evidence type="ECO:0000313" key="4">
    <source>
        <dbReference type="Proteomes" id="UP001082899"/>
    </source>
</evidence>
<protein>
    <submittedName>
        <fullName evidence="3">PH domain-containing protein</fullName>
    </submittedName>
</protein>
<gene>
    <name evidence="3" type="ORF">OVY01_14485</name>
</gene>
<feature type="transmembrane region" description="Helical" evidence="1">
    <location>
        <begin position="53"/>
        <end position="74"/>
    </location>
</feature>
<proteinExistence type="predicted"/>
<accession>A0ABT3ZPT1</accession>
<comment type="caution">
    <text evidence="3">The sequence shown here is derived from an EMBL/GenBank/DDBJ whole genome shotgun (WGS) entry which is preliminary data.</text>
</comment>
<dbReference type="RefSeq" id="WP_267848310.1">
    <property type="nucleotide sequence ID" value="NZ_JAPMXC010000004.1"/>
</dbReference>
<keyword evidence="1" id="KW-0472">Membrane</keyword>
<dbReference type="Pfam" id="PF03703">
    <property type="entry name" value="bPH_2"/>
    <property type="match status" value="1"/>
</dbReference>
<feature type="transmembrane region" description="Helical" evidence="1">
    <location>
        <begin position="24"/>
        <end position="47"/>
    </location>
</feature>
<evidence type="ECO:0000256" key="1">
    <source>
        <dbReference type="SAM" id="Phobius"/>
    </source>
</evidence>
<dbReference type="EMBL" id="JAPMXC010000004">
    <property type="protein sequence ID" value="MCY0388417.1"/>
    <property type="molecule type" value="Genomic_DNA"/>
</dbReference>
<keyword evidence="1" id="KW-1133">Transmembrane helix</keyword>
<name>A0ABT3ZPT1_9BURK</name>
<feature type="domain" description="YdbS-like PH" evidence="2">
    <location>
        <begin position="78"/>
        <end position="151"/>
    </location>
</feature>
<keyword evidence="4" id="KW-1185">Reference proteome</keyword>
<dbReference type="InterPro" id="IPR005182">
    <property type="entry name" value="YdbS-like_PH"/>
</dbReference>
<evidence type="ECO:0000259" key="2">
    <source>
        <dbReference type="Pfam" id="PF03703"/>
    </source>
</evidence>